<evidence type="ECO:0000259" key="1">
    <source>
        <dbReference type="Pfam" id="PF04324"/>
    </source>
</evidence>
<sequence length="92" mass="10275">MLRKGIYTSYTLKIDPVINPLDKLPPILKKNLDRNLCVCNEVLKVDIINAIVNGATTVEEIKKQTYATMGSGCCTQQVERLIECLCSSETEK</sequence>
<reference evidence="2" key="1">
    <citation type="submission" date="2018-06" db="EMBL/GenBank/DDBJ databases">
        <authorList>
            <person name="Zhirakovskaya E."/>
        </authorList>
    </citation>
    <scope>NUCLEOTIDE SEQUENCE</scope>
</reference>
<name>A0A3B1B9I2_9ZZZZ</name>
<dbReference type="AlphaFoldDB" id="A0A3B1B9I2"/>
<protein>
    <recommendedName>
        <fullName evidence="1">BFD-like [2Fe-2S]-binding domain-containing protein</fullName>
    </recommendedName>
</protein>
<evidence type="ECO:0000313" key="2">
    <source>
        <dbReference type="EMBL" id="VAX10931.1"/>
    </source>
</evidence>
<accession>A0A3B1B9I2</accession>
<dbReference type="InterPro" id="IPR041854">
    <property type="entry name" value="BFD-like_2Fe2S-bd_dom_sf"/>
</dbReference>
<dbReference type="Pfam" id="PF04324">
    <property type="entry name" value="Fer2_BFD"/>
    <property type="match status" value="1"/>
</dbReference>
<dbReference type="InterPro" id="IPR007419">
    <property type="entry name" value="BFD-like_2Fe2S-bd_dom"/>
</dbReference>
<feature type="domain" description="BFD-like [2Fe-2S]-binding" evidence="1">
    <location>
        <begin position="37"/>
        <end position="83"/>
    </location>
</feature>
<gene>
    <name evidence="2" type="ORF">MNBD_GAMMA25-22</name>
</gene>
<dbReference type="Gene3D" id="1.10.10.1100">
    <property type="entry name" value="BFD-like [2Fe-2S]-binding domain"/>
    <property type="match status" value="1"/>
</dbReference>
<organism evidence="2">
    <name type="scientific">hydrothermal vent metagenome</name>
    <dbReference type="NCBI Taxonomy" id="652676"/>
    <lineage>
        <taxon>unclassified sequences</taxon>
        <taxon>metagenomes</taxon>
        <taxon>ecological metagenomes</taxon>
    </lineage>
</organism>
<dbReference type="EMBL" id="UOFY01000057">
    <property type="protein sequence ID" value="VAX10931.1"/>
    <property type="molecule type" value="Genomic_DNA"/>
</dbReference>
<proteinExistence type="predicted"/>